<evidence type="ECO:0000256" key="12">
    <source>
        <dbReference type="ARBA" id="ARBA00048856"/>
    </source>
</evidence>
<dbReference type="GO" id="GO:0030313">
    <property type="term" value="C:cell envelope"/>
    <property type="evidence" value="ECO:0007669"/>
    <property type="project" value="UniProtKB-SubCell"/>
</dbReference>
<dbReference type="EMBL" id="VDUX01000008">
    <property type="protein sequence ID" value="TXL57368.1"/>
    <property type="molecule type" value="Genomic_DNA"/>
</dbReference>
<evidence type="ECO:0000256" key="6">
    <source>
        <dbReference type="ARBA" id="ARBA00023002"/>
    </source>
</evidence>
<dbReference type="Proteomes" id="UP000321571">
    <property type="component" value="Unassembled WGS sequence"/>
</dbReference>
<dbReference type="GO" id="GO:0033212">
    <property type="term" value="P:iron import into cell"/>
    <property type="evidence" value="ECO:0007669"/>
    <property type="project" value="InterPro"/>
</dbReference>
<reference evidence="16 17" key="1">
    <citation type="submission" date="2019-06" db="EMBL/GenBank/DDBJ databases">
        <title>Aeromicrobium sp. nov., isolated from a maize field.</title>
        <authorList>
            <person name="Lin S.-Y."/>
            <person name="Tsai C.-F."/>
            <person name="Young C.-C."/>
        </authorList>
    </citation>
    <scope>NUCLEOTIDE SEQUENCE [LARGE SCALE GENOMIC DNA]</scope>
    <source>
        <strain evidence="16 17">CC-CFT486</strain>
    </source>
</reference>
<dbReference type="InterPro" id="IPR006313">
    <property type="entry name" value="EfeB/EfeN"/>
</dbReference>
<dbReference type="GO" id="GO:0004325">
    <property type="term" value="F:ferrochelatase activity"/>
    <property type="evidence" value="ECO:0007669"/>
    <property type="project" value="UniProtKB-EC"/>
</dbReference>
<dbReference type="Pfam" id="PF04261">
    <property type="entry name" value="Dyp_perox_N"/>
    <property type="match status" value="1"/>
</dbReference>
<evidence type="ECO:0000259" key="15">
    <source>
        <dbReference type="Pfam" id="PF20628"/>
    </source>
</evidence>
<dbReference type="PANTHER" id="PTHR30521:SF4">
    <property type="entry name" value="DEFERROCHELATASE"/>
    <property type="match status" value="1"/>
</dbReference>
<comment type="caution">
    <text evidence="16">The sequence shown here is derived from an EMBL/GenBank/DDBJ whole genome shotgun (WGS) entry which is preliminary data.</text>
</comment>
<dbReference type="GO" id="GO:0020037">
    <property type="term" value="F:heme binding"/>
    <property type="evidence" value="ECO:0007669"/>
    <property type="project" value="InterPro"/>
</dbReference>
<comment type="catalytic activity">
    <reaction evidence="12">
        <text>heme b + 2 H(+) = protoporphyrin IX + Fe(2+)</text>
        <dbReference type="Rhea" id="RHEA:22584"/>
        <dbReference type="ChEBI" id="CHEBI:15378"/>
        <dbReference type="ChEBI" id="CHEBI:29033"/>
        <dbReference type="ChEBI" id="CHEBI:57306"/>
        <dbReference type="ChEBI" id="CHEBI:60344"/>
        <dbReference type="EC" id="4.98.1.1"/>
    </reaction>
    <physiologicalReaction direction="left-to-right" evidence="12">
        <dbReference type="Rhea" id="RHEA:22585"/>
    </physiologicalReaction>
</comment>
<keyword evidence="17" id="KW-1185">Reference proteome</keyword>
<keyword evidence="8" id="KW-0456">Lyase</keyword>
<keyword evidence="3 13" id="KW-0349">Heme</keyword>
<evidence type="ECO:0000256" key="4">
    <source>
        <dbReference type="ARBA" id="ARBA00022723"/>
    </source>
</evidence>
<accession>A0A5C8NFQ9</accession>
<evidence type="ECO:0000256" key="3">
    <source>
        <dbReference type="ARBA" id="ARBA00022617"/>
    </source>
</evidence>
<dbReference type="EC" id="1.11.1.-" evidence="13"/>
<evidence type="ECO:0000313" key="16">
    <source>
        <dbReference type="EMBL" id="TXL57368.1"/>
    </source>
</evidence>
<evidence type="ECO:0000256" key="13">
    <source>
        <dbReference type="RuleBase" id="RU365017"/>
    </source>
</evidence>
<dbReference type="GO" id="GO:0004601">
    <property type="term" value="F:peroxidase activity"/>
    <property type="evidence" value="ECO:0007669"/>
    <property type="project" value="UniProtKB-KW"/>
</dbReference>
<comment type="subcellular location">
    <subcellularLocation>
        <location evidence="1">Cell envelope</location>
    </subcellularLocation>
</comment>
<dbReference type="PANTHER" id="PTHR30521">
    <property type="entry name" value="DEFERROCHELATASE/PEROXIDASE"/>
    <property type="match status" value="1"/>
</dbReference>
<dbReference type="NCBIfam" id="TIGR01413">
    <property type="entry name" value="Dyp_perox_fam"/>
    <property type="match status" value="1"/>
</dbReference>
<evidence type="ECO:0000256" key="11">
    <source>
        <dbReference type="ARBA" id="ARBA00033775"/>
    </source>
</evidence>
<dbReference type="InterPro" id="IPR006314">
    <property type="entry name" value="Dyp_peroxidase"/>
</dbReference>
<dbReference type="NCBIfam" id="TIGR01412">
    <property type="entry name" value="tat_substr_1"/>
    <property type="match status" value="1"/>
</dbReference>
<dbReference type="InterPro" id="IPR006311">
    <property type="entry name" value="TAT_signal"/>
</dbReference>
<gene>
    <name evidence="16" type="primary">efeB</name>
    <name evidence="16" type="ORF">FHP06_14440</name>
</gene>
<dbReference type="OrthoDB" id="9781066at2"/>
<keyword evidence="5" id="KW-0732">Signal</keyword>
<feature type="domain" description="Dyp-type peroxidase C-terminal" evidence="15">
    <location>
        <begin position="220"/>
        <end position="404"/>
    </location>
</feature>
<evidence type="ECO:0000256" key="1">
    <source>
        <dbReference type="ARBA" id="ARBA00004196"/>
    </source>
</evidence>
<dbReference type="PROSITE" id="PS51318">
    <property type="entry name" value="TAT"/>
    <property type="match status" value="1"/>
</dbReference>
<comment type="similarity">
    <text evidence="9 13">Belongs to the DyP-type peroxidase family.</text>
</comment>
<evidence type="ECO:0000256" key="5">
    <source>
        <dbReference type="ARBA" id="ARBA00022729"/>
    </source>
</evidence>
<sequence>MSRRALLGAAGIGAVAAGVGGGYALGSSDDPPVKPAEAALPVPFTGRHQAGIVTPAQDRLYLVALDMTSEKRDDLISLLKDWTRAARKLTAGNEIGVYGAVAGSPLGPPEDTGEALGLPPSQLTLTFGFGPSLFEKDGKPRFGLDGRKPEKLTDLPAFSGDQLDPAISHGDLVVQACANDPQVAVHAVRNLVRIAFGRASVRYSQMGFGRTSSTSQAQVTARNMLGFKDGTANIKVEERRSVDEFVWVGPDDGPDWLVDGSYLVTRKINMRIETWDRESLQGQEQIIGRTKGSGGPLSGGDEFATIDLKAKGPDGELAIPEKSHVRLAHPDTNGGVKILRRGYNFVDGSDGLGQLSAGLFFIAYQRDPEQFIRIQKSLAGSQNDLLNEYIVHVSTGVFACPPGVGRTGFVGETLFA</sequence>
<keyword evidence="6 13" id="KW-0560">Oxidoreductase</keyword>
<dbReference type="SUPFAM" id="SSF54909">
    <property type="entry name" value="Dimeric alpha+beta barrel"/>
    <property type="match status" value="1"/>
</dbReference>
<dbReference type="GO" id="GO:0005829">
    <property type="term" value="C:cytosol"/>
    <property type="evidence" value="ECO:0007669"/>
    <property type="project" value="TreeGrafter"/>
</dbReference>
<keyword evidence="2 13" id="KW-0575">Peroxidase</keyword>
<proteinExistence type="inferred from homology"/>
<dbReference type="InterPro" id="IPR011008">
    <property type="entry name" value="Dimeric_a/b-barrel"/>
</dbReference>
<dbReference type="PROSITE" id="PS51404">
    <property type="entry name" value="DYP_PEROXIDASE"/>
    <property type="match status" value="1"/>
</dbReference>
<comment type="function">
    <text evidence="13">Involved in the recovery of exogenous heme iron. Extracts iron from heme while preserving the protoporphyrin ring intact.</text>
</comment>
<dbReference type="AlphaFoldDB" id="A0A5C8NFQ9"/>
<evidence type="ECO:0000256" key="8">
    <source>
        <dbReference type="ARBA" id="ARBA00023239"/>
    </source>
</evidence>
<protein>
    <recommendedName>
        <fullName evidence="10 13">Deferrochelatase</fullName>
        <ecNumber evidence="13">1.11.1.-</ecNumber>
    </recommendedName>
    <alternativeName>
        <fullName evidence="11 13">Peroxidase EfeB</fullName>
    </alternativeName>
</protein>
<evidence type="ECO:0000256" key="9">
    <source>
        <dbReference type="ARBA" id="ARBA00025737"/>
    </source>
</evidence>
<dbReference type="InterPro" id="IPR048327">
    <property type="entry name" value="Dyp_perox_N"/>
</dbReference>
<dbReference type="GO" id="GO:0046872">
    <property type="term" value="F:metal ion binding"/>
    <property type="evidence" value="ECO:0007669"/>
    <property type="project" value="UniProtKB-KW"/>
</dbReference>
<evidence type="ECO:0000256" key="7">
    <source>
        <dbReference type="ARBA" id="ARBA00023004"/>
    </source>
</evidence>
<keyword evidence="4 13" id="KW-0479">Metal-binding</keyword>
<evidence type="ECO:0000256" key="10">
    <source>
        <dbReference type="ARBA" id="ARBA00033771"/>
    </source>
</evidence>
<keyword evidence="7 13" id="KW-0408">Iron</keyword>
<dbReference type="InterPro" id="IPR048328">
    <property type="entry name" value="Dyp_perox_C"/>
</dbReference>
<comment type="cofactor">
    <cofactor evidence="13">
        <name>heme b</name>
        <dbReference type="ChEBI" id="CHEBI:60344"/>
    </cofactor>
    <text evidence="13">Binds 1 heme b (iron(II)-protoporphyrin IX) group non-covalently per subunit.</text>
</comment>
<feature type="domain" description="Dyp-type peroxidase N-terminal" evidence="14">
    <location>
        <begin position="49"/>
        <end position="208"/>
    </location>
</feature>
<evidence type="ECO:0000256" key="2">
    <source>
        <dbReference type="ARBA" id="ARBA00022559"/>
    </source>
</evidence>
<dbReference type="Pfam" id="PF20628">
    <property type="entry name" value="Dyp_perox_C"/>
    <property type="match status" value="1"/>
</dbReference>
<organism evidence="16 17">
    <name type="scientific">Aeromicrobium terrae</name>
    <dbReference type="NCBI Taxonomy" id="2498846"/>
    <lineage>
        <taxon>Bacteria</taxon>
        <taxon>Bacillati</taxon>
        <taxon>Actinomycetota</taxon>
        <taxon>Actinomycetes</taxon>
        <taxon>Propionibacteriales</taxon>
        <taxon>Nocardioidaceae</taxon>
        <taxon>Aeromicrobium</taxon>
    </lineage>
</organism>
<evidence type="ECO:0000259" key="14">
    <source>
        <dbReference type="Pfam" id="PF04261"/>
    </source>
</evidence>
<name>A0A5C8NFQ9_9ACTN</name>
<evidence type="ECO:0000313" key="17">
    <source>
        <dbReference type="Proteomes" id="UP000321571"/>
    </source>
</evidence>